<dbReference type="GO" id="GO:0016787">
    <property type="term" value="F:hydrolase activity"/>
    <property type="evidence" value="ECO:0007669"/>
    <property type="project" value="UniProtKB-KW"/>
</dbReference>
<gene>
    <name evidence="1" type="ORF">Prudu_008816</name>
</gene>
<name>A0A4Y1R4Y8_PRUDU</name>
<dbReference type="AlphaFoldDB" id="A0A4Y1R4Y8"/>
<keyword evidence="1" id="KW-0378">Hydrolase</keyword>
<sequence>MVKAVEARGIHHMANYSFALSNKGKKVFCARHSPGVGHAPDLARIPKRKLGRITFSQSKLLIILMKERFPSLRSTAVKSPLSSLRSKR</sequence>
<accession>A0A4Y1R4Y8</accession>
<reference evidence="1" key="1">
    <citation type="journal article" date="2019" name="Science">
        <title>Mutation of a bHLH transcription factor allowed almond domestication.</title>
        <authorList>
            <person name="Sanchez-Perez R."/>
            <person name="Pavan S."/>
            <person name="Mazzeo R."/>
            <person name="Moldovan C."/>
            <person name="Aiese Cigliano R."/>
            <person name="Del Cueto J."/>
            <person name="Ricciardi F."/>
            <person name="Lotti C."/>
            <person name="Ricciardi L."/>
            <person name="Dicenta F."/>
            <person name="Lopez-Marques R.L."/>
            <person name="Lindberg Moller B."/>
        </authorList>
    </citation>
    <scope>NUCLEOTIDE SEQUENCE</scope>
</reference>
<evidence type="ECO:0000313" key="1">
    <source>
        <dbReference type="EMBL" id="BBG99205.1"/>
    </source>
</evidence>
<proteinExistence type="predicted"/>
<protein>
    <submittedName>
        <fullName evidence="1">Beta-hydroxyisobutyryl-CoA hydrolase 1</fullName>
    </submittedName>
</protein>
<dbReference type="EMBL" id="AP019299">
    <property type="protein sequence ID" value="BBG99205.1"/>
    <property type="molecule type" value="Genomic_DNA"/>
</dbReference>
<organism evidence="1">
    <name type="scientific">Prunus dulcis</name>
    <name type="common">Almond</name>
    <name type="synonym">Amygdalus dulcis</name>
    <dbReference type="NCBI Taxonomy" id="3755"/>
    <lineage>
        <taxon>Eukaryota</taxon>
        <taxon>Viridiplantae</taxon>
        <taxon>Streptophyta</taxon>
        <taxon>Embryophyta</taxon>
        <taxon>Tracheophyta</taxon>
        <taxon>Spermatophyta</taxon>
        <taxon>Magnoliopsida</taxon>
        <taxon>eudicotyledons</taxon>
        <taxon>Gunneridae</taxon>
        <taxon>Pentapetalae</taxon>
        <taxon>rosids</taxon>
        <taxon>fabids</taxon>
        <taxon>Rosales</taxon>
        <taxon>Rosaceae</taxon>
        <taxon>Amygdaloideae</taxon>
        <taxon>Amygdaleae</taxon>
        <taxon>Prunus</taxon>
    </lineage>
</organism>